<dbReference type="AlphaFoldDB" id="A0AAV0E7I3"/>
<organism evidence="3 4">
    <name type="scientific">Cuscuta epithymum</name>
    <dbReference type="NCBI Taxonomy" id="186058"/>
    <lineage>
        <taxon>Eukaryota</taxon>
        <taxon>Viridiplantae</taxon>
        <taxon>Streptophyta</taxon>
        <taxon>Embryophyta</taxon>
        <taxon>Tracheophyta</taxon>
        <taxon>Spermatophyta</taxon>
        <taxon>Magnoliopsida</taxon>
        <taxon>eudicotyledons</taxon>
        <taxon>Gunneridae</taxon>
        <taxon>Pentapetalae</taxon>
        <taxon>asterids</taxon>
        <taxon>lamiids</taxon>
        <taxon>Solanales</taxon>
        <taxon>Convolvulaceae</taxon>
        <taxon>Cuscuteae</taxon>
        <taxon>Cuscuta</taxon>
        <taxon>Cuscuta subgen. Cuscuta</taxon>
    </lineage>
</organism>
<evidence type="ECO:0000313" key="3">
    <source>
        <dbReference type="EMBL" id="CAH9118799.1"/>
    </source>
</evidence>
<dbReference type="GO" id="GO:0003677">
    <property type="term" value="F:DNA binding"/>
    <property type="evidence" value="ECO:0007669"/>
    <property type="project" value="InterPro"/>
</dbReference>
<name>A0AAV0E7I3_9ASTE</name>
<dbReference type="InterPro" id="IPR025525">
    <property type="entry name" value="hAT-like_transposase_RNase-H"/>
</dbReference>
<comment type="caution">
    <text evidence="3">The sequence shown here is derived from an EMBL/GenBank/DDBJ whole genome shotgun (WGS) entry which is preliminary data.</text>
</comment>
<evidence type="ECO:0000313" key="4">
    <source>
        <dbReference type="Proteomes" id="UP001152523"/>
    </source>
</evidence>
<dbReference type="InterPro" id="IPR008906">
    <property type="entry name" value="HATC_C_dom"/>
</dbReference>
<dbReference type="PANTHER" id="PTHR23272:SF184">
    <property type="entry name" value="OS03G0311250 PROTEIN"/>
    <property type="match status" value="1"/>
</dbReference>
<evidence type="ECO:0008006" key="5">
    <source>
        <dbReference type="Google" id="ProtNLM"/>
    </source>
</evidence>
<sequence>MKQKFLKYYSYIPHIYGIAFILDPRFRLASLEKCLDYYYASFFGPLPMYDDKAIDPKQQFQEVSNLLYQLFNEFHAQYGNAPPPPPRTSSSSKGKSIFKSAFGNLMKKSKSTPVNEQSSINELSLYLTFPVDYEEGDDFDVLQWWKEKERTFPILSKMAKQVLAMPVSTVAVEQEFSAAGNVLTDYRTRLSANSLETLVCFHDWLKAKRRTQEISIELTRHFMEETTEDGGNSN</sequence>
<keyword evidence="4" id="KW-1185">Reference proteome</keyword>
<dbReference type="Pfam" id="PF05699">
    <property type="entry name" value="Dimer_Tnp_hAT"/>
    <property type="match status" value="1"/>
</dbReference>
<evidence type="ECO:0000259" key="1">
    <source>
        <dbReference type="Pfam" id="PF05699"/>
    </source>
</evidence>
<dbReference type="SUPFAM" id="SSF53098">
    <property type="entry name" value="Ribonuclease H-like"/>
    <property type="match status" value="1"/>
</dbReference>
<dbReference type="Proteomes" id="UP001152523">
    <property type="component" value="Unassembled WGS sequence"/>
</dbReference>
<dbReference type="PANTHER" id="PTHR23272">
    <property type="entry name" value="BED FINGER-RELATED"/>
    <property type="match status" value="1"/>
</dbReference>
<proteinExistence type="predicted"/>
<evidence type="ECO:0000259" key="2">
    <source>
        <dbReference type="Pfam" id="PF14372"/>
    </source>
</evidence>
<dbReference type="GO" id="GO:0046983">
    <property type="term" value="F:protein dimerization activity"/>
    <property type="evidence" value="ECO:0007669"/>
    <property type="project" value="InterPro"/>
</dbReference>
<protein>
    <recommendedName>
        <fullName evidence="5">HAT C-terminal dimerisation domain-containing protein</fullName>
    </recommendedName>
</protein>
<dbReference type="InterPro" id="IPR012337">
    <property type="entry name" value="RNaseH-like_sf"/>
</dbReference>
<reference evidence="3" key="1">
    <citation type="submission" date="2022-07" db="EMBL/GenBank/DDBJ databases">
        <authorList>
            <person name="Macas J."/>
            <person name="Novak P."/>
            <person name="Neumann P."/>
        </authorList>
    </citation>
    <scope>NUCLEOTIDE SEQUENCE</scope>
</reference>
<feature type="domain" description="hAT-like transposase RNase-H fold" evidence="2">
    <location>
        <begin position="1"/>
        <end position="73"/>
    </location>
</feature>
<gene>
    <name evidence="3" type="ORF">CEPIT_LOCUS22398</name>
</gene>
<feature type="domain" description="HAT C-terminal dimerisation" evidence="1">
    <location>
        <begin position="122"/>
        <end position="205"/>
    </location>
</feature>
<dbReference type="Pfam" id="PF14372">
    <property type="entry name" value="hAT-like_RNase-H"/>
    <property type="match status" value="1"/>
</dbReference>
<accession>A0AAV0E7I3</accession>
<dbReference type="EMBL" id="CAMAPF010000913">
    <property type="protein sequence ID" value="CAH9118799.1"/>
    <property type="molecule type" value="Genomic_DNA"/>
</dbReference>